<keyword evidence="5 10" id="KW-0597">Phosphoprotein</keyword>
<proteinExistence type="inferred from homology"/>
<evidence type="ECO:0000256" key="5">
    <source>
        <dbReference type="ARBA" id="ARBA00022553"/>
    </source>
</evidence>
<dbReference type="Pfam" id="PF02518">
    <property type="entry name" value="HATPase_c"/>
    <property type="match status" value="1"/>
</dbReference>
<feature type="modified residue" description="4-aspartylphosphate" evidence="10">
    <location>
        <position position="640"/>
    </location>
</feature>
<comment type="similarity">
    <text evidence="3">In the N-terminal section; belongs to the phytochrome family.</text>
</comment>
<dbReference type="EC" id="2.7.13.3" evidence="4"/>
<dbReference type="SUPFAM" id="SSF52172">
    <property type="entry name" value="CheY-like"/>
    <property type="match status" value="2"/>
</dbReference>
<feature type="domain" description="Response regulatory" evidence="14">
    <location>
        <begin position="591"/>
        <end position="704"/>
    </location>
</feature>
<dbReference type="SMART" id="SM00448">
    <property type="entry name" value="REC"/>
    <property type="match status" value="2"/>
</dbReference>
<dbReference type="Gene3D" id="3.30.565.10">
    <property type="entry name" value="Histidine kinase-like ATPase, C-terminal domain"/>
    <property type="match status" value="1"/>
</dbReference>
<dbReference type="Proteomes" id="UP000217895">
    <property type="component" value="Chromosome"/>
</dbReference>
<dbReference type="PANTHER" id="PTHR43047:SF72">
    <property type="entry name" value="OSMOSENSING HISTIDINE PROTEIN KINASE SLN1"/>
    <property type="match status" value="1"/>
</dbReference>
<dbReference type="Pfam" id="PF11845">
    <property type="entry name" value="Tll0287-like"/>
    <property type="match status" value="1"/>
</dbReference>
<evidence type="ECO:0000256" key="12">
    <source>
        <dbReference type="SAM" id="Phobius"/>
    </source>
</evidence>
<organism evidence="16 17">
    <name type="scientific">Leptolyngbya boryana NIES-2135</name>
    <dbReference type="NCBI Taxonomy" id="1973484"/>
    <lineage>
        <taxon>Bacteria</taxon>
        <taxon>Bacillati</taxon>
        <taxon>Cyanobacteriota</taxon>
        <taxon>Cyanophyceae</taxon>
        <taxon>Leptolyngbyales</taxon>
        <taxon>Leptolyngbyaceae</taxon>
        <taxon>Leptolyngbya group</taxon>
        <taxon>Leptolyngbya</taxon>
    </lineage>
</organism>
<keyword evidence="17" id="KW-1185">Reference proteome</keyword>
<feature type="domain" description="HAMP" evidence="15">
    <location>
        <begin position="241"/>
        <end position="304"/>
    </location>
</feature>
<comment type="subcellular location">
    <subcellularLocation>
        <location evidence="2">Membrane</location>
    </subcellularLocation>
</comment>
<evidence type="ECO:0000313" key="17">
    <source>
        <dbReference type="Proteomes" id="UP000217895"/>
    </source>
</evidence>
<evidence type="ECO:0000313" key="16">
    <source>
        <dbReference type="EMBL" id="BAY53452.1"/>
    </source>
</evidence>
<dbReference type="SUPFAM" id="SSF47384">
    <property type="entry name" value="Homodimeric domain of signal transducing histidine kinase"/>
    <property type="match status" value="1"/>
</dbReference>
<dbReference type="Gene3D" id="1.10.287.130">
    <property type="match status" value="1"/>
</dbReference>
<protein>
    <recommendedName>
        <fullName evidence="9">Circadian input-output histidine kinase CikA</fullName>
        <ecNumber evidence="4">2.7.13.3</ecNumber>
    </recommendedName>
</protein>
<dbReference type="GO" id="GO:0000155">
    <property type="term" value="F:phosphorelay sensor kinase activity"/>
    <property type="evidence" value="ECO:0007669"/>
    <property type="project" value="InterPro"/>
</dbReference>
<feature type="domain" description="Response regulatory" evidence="14">
    <location>
        <begin position="711"/>
        <end position="827"/>
    </location>
</feature>
<evidence type="ECO:0000256" key="1">
    <source>
        <dbReference type="ARBA" id="ARBA00000085"/>
    </source>
</evidence>
<dbReference type="Pfam" id="PF00072">
    <property type="entry name" value="Response_reg"/>
    <property type="match status" value="2"/>
</dbReference>
<dbReference type="Pfam" id="PF00512">
    <property type="entry name" value="HisKA"/>
    <property type="match status" value="1"/>
</dbReference>
<evidence type="ECO:0000259" key="13">
    <source>
        <dbReference type="PROSITE" id="PS50109"/>
    </source>
</evidence>
<dbReference type="SMART" id="SM00388">
    <property type="entry name" value="HisKA"/>
    <property type="match status" value="1"/>
</dbReference>
<comment type="catalytic activity">
    <reaction evidence="1">
        <text>ATP + protein L-histidine = ADP + protein N-phospho-L-histidine.</text>
        <dbReference type="EC" id="2.7.13.3"/>
    </reaction>
</comment>
<dbReference type="CDD" id="cd00082">
    <property type="entry name" value="HisKA"/>
    <property type="match status" value="1"/>
</dbReference>
<dbReference type="EMBL" id="AP018203">
    <property type="protein sequence ID" value="BAY53452.1"/>
    <property type="molecule type" value="Genomic_DNA"/>
</dbReference>
<dbReference type="InterPro" id="IPR004358">
    <property type="entry name" value="Sig_transdc_His_kin-like_C"/>
</dbReference>
<keyword evidence="6" id="KW-0808">Transferase</keyword>
<keyword evidence="8" id="KW-0902">Two-component regulatory system</keyword>
<feature type="coiled-coil region" evidence="11">
    <location>
        <begin position="314"/>
        <end position="344"/>
    </location>
</feature>
<dbReference type="PRINTS" id="PR00344">
    <property type="entry name" value="BCTRLSENSOR"/>
</dbReference>
<feature type="transmembrane region" description="Helical" evidence="12">
    <location>
        <begin position="216"/>
        <end position="235"/>
    </location>
</feature>
<dbReference type="SUPFAM" id="SSF55874">
    <property type="entry name" value="ATPase domain of HSP90 chaperone/DNA topoisomerase II/histidine kinase"/>
    <property type="match status" value="1"/>
</dbReference>
<evidence type="ECO:0000256" key="8">
    <source>
        <dbReference type="ARBA" id="ARBA00023012"/>
    </source>
</evidence>
<keyword evidence="12" id="KW-0812">Transmembrane</keyword>
<dbReference type="InterPro" id="IPR005467">
    <property type="entry name" value="His_kinase_dom"/>
</dbReference>
<dbReference type="SMART" id="SM00387">
    <property type="entry name" value="HATPase_c"/>
    <property type="match status" value="1"/>
</dbReference>
<evidence type="ECO:0000259" key="14">
    <source>
        <dbReference type="PROSITE" id="PS50110"/>
    </source>
</evidence>
<dbReference type="InterPro" id="IPR003661">
    <property type="entry name" value="HisK_dim/P_dom"/>
</dbReference>
<keyword evidence="11" id="KW-0175">Coiled coil</keyword>
<dbReference type="FunFam" id="3.30.565.10:FF:000010">
    <property type="entry name" value="Sensor histidine kinase RcsC"/>
    <property type="match status" value="1"/>
</dbReference>
<dbReference type="InterPro" id="IPR021796">
    <property type="entry name" value="Tll0287-like_dom"/>
</dbReference>
<evidence type="ECO:0000256" key="6">
    <source>
        <dbReference type="ARBA" id="ARBA00022679"/>
    </source>
</evidence>
<dbReference type="InterPro" id="IPR011006">
    <property type="entry name" value="CheY-like_superfamily"/>
</dbReference>
<keyword evidence="12" id="KW-0472">Membrane</keyword>
<dbReference type="PROSITE" id="PS50109">
    <property type="entry name" value="HIS_KIN"/>
    <property type="match status" value="1"/>
</dbReference>
<sequence length="833" mass="93251">MLRKLRLGTQFTLLLTLIFLGGIILSGVTLSQAMQRKAEDEVSTKAELLTQTMNAVRTYTSENVAPLLQKQLEISPKFISETVPAYSALTVFENFRSQPEHRDYIYREATLNPTNPRDKADEFEAKLVEQFRQQPDMKKLSGYRTMDGVNLFFTARPLSVKKESCLQCHSTPDKAPKSQLASFGDQGGFGWQLNEIVAAQTIYVPSDQVFQRGQQYLGLTMGIFASIFAVVVLVINRLLKRRVIHPLDQLTTIAHSLTTDTMTAEQVSEFNSPRIVKVARRADEPGQLARAFQHMAREVATREQTLSQAVEQRTAQLAESMKMAQQAKAQAEEANATKSKFLANMSHELRTPLNAIIGYSEILVEEITDLKVPSLIPDVQKIHGAGKHLLGLINNILDLSKVEAGKVELFLETFAIAPLMQEITDTLHPLLTKNHNTLVVNCPDDIGSMRSDVTKLRQSLFNLLSNASKFTENGTVTLTVERREPDWITFSVSDTGIGMTPEQQANLFQAFTQADASTTRKYGGTGLGLVITQQFCKLLGGEIQVESETGRGTTFTMRLPEQLQSPESDRPTLQTSSTMNVKREVNGTGSTILVIDDDPAVHDLMQRFLGREGYHVMAALGGQEGVRLAKQQMPDVILLDIRMPHMNGWEVLSLLKSDPELSRIPVMIVTIEDDQALGSALGAVDYLLKPVDYDHLLTLLQPYRTQSSSCSVLVVEDNTENREMITRQVTKAGWRVLEAENGRKALEVMQTEQPGVILLDLMMPEMDGFTFIRELRQHPQWRSLPVIVLTAKDLTLEERQWLGEQTQQIYSKGENNRQVLLDEIRSLLQAKNI</sequence>
<keyword evidence="12" id="KW-1133">Transmembrane helix</keyword>
<evidence type="ECO:0000256" key="10">
    <source>
        <dbReference type="PROSITE-ProRule" id="PRU00169"/>
    </source>
</evidence>
<dbReference type="AlphaFoldDB" id="A0A1Z4J9M1"/>
<feature type="modified residue" description="4-aspartylphosphate" evidence="10">
    <location>
        <position position="760"/>
    </location>
</feature>
<dbReference type="InterPro" id="IPR036890">
    <property type="entry name" value="HATPase_C_sf"/>
</dbReference>
<gene>
    <name evidence="16" type="ORF">NIES2135_02570</name>
</gene>
<dbReference type="InterPro" id="IPR036097">
    <property type="entry name" value="HisK_dim/P_sf"/>
</dbReference>
<accession>A0A1Z4J9M1</accession>
<dbReference type="PROSITE" id="PS50885">
    <property type="entry name" value="HAMP"/>
    <property type="match status" value="1"/>
</dbReference>
<evidence type="ECO:0000256" key="2">
    <source>
        <dbReference type="ARBA" id="ARBA00004370"/>
    </source>
</evidence>
<dbReference type="GO" id="GO:0005886">
    <property type="term" value="C:plasma membrane"/>
    <property type="evidence" value="ECO:0007669"/>
    <property type="project" value="TreeGrafter"/>
</dbReference>
<dbReference type="Gene3D" id="3.40.50.2300">
    <property type="match status" value="2"/>
</dbReference>
<evidence type="ECO:0000256" key="11">
    <source>
        <dbReference type="SAM" id="Coils"/>
    </source>
</evidence>
<evidence type="ECO:0000256" key="4">
    <source>
        <dbReference type="ARBA" id="ARBA00012438"/>
    </source>
</evidence>
<evidence type="ECO:0000256" key="3">
    <source>
        <dbReference type="ARBA" id="ARBA00006402"/>
    </source>
</evidence>
<dbReference type="PANTHER" id="PTHR43047">
    <property type="entry name" value="TWO-COMPONENT HISTIDINE PROTEIN KINASE"/>
    <property type="match status" value="1"/>
</dbReference>
<evidence type="ECO:0000256" key="7">
    <source>
        <dbReference type="ARBA" id="ARBA00022777"/>
    </source>
</evidence>
<evidence type="ECO:0000256" key="9">
    <source>
        <dbReference type="ARBA" id="ARBA00074306"/>
    </source>
</evidence>
<dbReference type="InterPro" id="IPR001789">
    <property type="entry name" value="Sig_transdc_resp-reg_receiver"/>
</dbReference>
<evidence type="ECO:0000259" key="15">
    <source>
        <dbReference type="PROSITE" id="PS50885"/>
    </source>
</evidence>
<dbReference type="CDD" id="cd06225">
    <property type="entry name" value="HAMP"/>
    <property type="match status" value="1"/>
</dbReference>
<dbReference type="PROSITE" id="PS50110">
    <property type="entry name" value="RESPONSE_REGULATORY"/>
    <property type="match status" value="2"/>
</dbReference>
<name>A0A1Z4J9M1_LEPBY</name>
<keyword evidence="7 16" id="KW-0418">Kinase</keyword>
<dbReference type="Gene3D" id="6.10.340.10">
    <property type="match status" value="1"/>
</dbReference>
<dbReference type="GO" id="GO:0009927">
    <property type="term" value="F:histidine phosphotransfer kinase activity"/>
    <property type="evidence" value="ECO:0007669"/>
    <property type="project" value="TreeGrafter"/>
</dbReference>
<dbReference type="InterPro" id="IPR003594">
    <property type="entry name" value="HATPase_dom"/>
</dbReference>
<dbReference type="CDD" id="cd16922">
    <property type="entry name" value="HATPase_EvgS-ArcB-TorS-like"/>
    <property type="match status" value="1"/>
</dbReference>
<dbReference type="InterPro" id="IPR003660">
    <property type="entry name" value="HAMP_dom"/>
</dbReference>
<reference evidence="16 17" key="1">
    <citation type="submission" date="2017-06" db="EMBL/GenBank/DDBJ databases">
        <title>Genome sequencing of cyanobaciteial culture collection at National Institute for Environmental Studies (NIES).</title>
        <authorList>
            <person name="Hirose Y."/>
            <person name="Shimura Y."/>
            <person name="Fujisawa T."/>
            <person name="Nakamura Y."/>
            <person name="Kawachi M."/>
        </authorList>
    </citation>
    <scope>NUCLEOTIDE SEQUENCE [LARGE SCALE GENOMIC DNA]</scope>
    <source>
        <strain evidence="16 17">NIES-2135</strain>
    </source>
</reference>
<feature type="domain" description="Histidine kinase" evidence="13">
    <location>
        <begin position="344"/>
        <end position="563"/>
    </location>
</feature>